<evidence type="ECO:0000313" key="2">
    <source>
        <dbReference type="Proteomes" id="UP000053201"/>
    </source>
</evidence>
<organism evidence="1 2">
    <name type="scientific">Spizellomyces punctatus (strain DAOM BR117)</name>
    <dbReference type="NCBI Taxonomy" id="645134"/>
    <lineage>
        <taxon>Eukaryota</taxon>
        <taxon>Fungi</taxon>
        <taxon>Fungi incertae sedis</taxon>
        <taxon>Chytridiomycota</taxon>
        <taxon>Chytridiomycota incertae sedis</taxon>
        <taxon>Chytridiomycetes</taxon>
        <taxon>Spizellomycetales</taxon>
        <taxon>Spizellomycetaceae</taxon>
        <taxon>Spizellomyces</taxon>
    </lineage>
</organism>
<dbReference type="VEuPathDB" id="FungiDB:SPPG_04444"/>
<evidence type="ECO:0000313" key="1">
    <source>
        <dbReference type="EMBL" id="KND00102.1"/>
    </source>
</evidence>
<dbReference type="InParanoid" id="A0A0L0HGG5"/>
<dbReference type="RefSeq" id="XP_016608141.1">
    <property type="nucleotide sequence ID" value="XM_016752678.1"/>
</dbReference>
<keyword evidence="2" id="KW-1185">Reference proteome</keyword>
<protein>
    <submittedName>
        <fullName evidence="1">Uncharacterized protein</fullName>
    </submittedName>
</protein>
<accession>A0A0L0HGG5</accession>
<gene>
    <name evidence="1" type="ORF">SPPG_04444</name>
</gene>
<name>A0A0L0HGG5_SPIPD</name>
<dbReference type="EMBL" id="KQ257456">
    <property type="protein sequence ID" value="KND00102.1"/>
    <property type="molecule type" value="Genomic_DNA"/>
</dbReference>
<dbReference type="AlphaFoldDB" id="A0A0L0HGG5"/>
<dbReference type="GeneID" id="27687889"/>
<reference evidence="1 2" key="1">
    <citation type="submission" date="2009-08" db="EMBL/GenBank/DDBJ databases">
        <title>The Genome Sequence of Spizellomyces punctatus strain DAOM BR117.</title>
        <authorList>
            <consortium name="The Broad Institute Genome Sequencing Platform"/>
            <person name="Russ C."/>
            <person name="Cuomo C."/>
            <person name="Shea T."/>
            <person name="Young S.K."/>
            <person name="Zeng Q."/>
            <person name="Koehrsen M."/>
            <person name="Haas B."/>
            <person name="Borodovsky M."/>
            <person name="Guigo R."/>
            <person name="Alvarado L."/>
            <person name="Berlin A."/>
            <person name="Bochicchio J."/>
            <person name="Borenstein D."/>
            <person name="Chapman S."/>
            <person name="Chen Z."/>
            <person name="Engels R."/>
            <person name="Freedman E."/>
            <person name="Gellesch M."/>
            <person name="Goldberg J."/>
            <person name="Griggs A."/>
            <person name="Gujja S."/>
            <person name="Heiman D."/>
            <person name="Hepburn T."/>
            <person name="Howarth C."/>
            <person name="Jen D."/>
            <person name="Larson L."/>
            <person name="Lewis B."/>
            <person name="Mehta T."/>
            <person name="Park D."/>
            <person name="Pearson M."/>
            <person name="Roberts A."/>
            <person name="Saif S."/>
            <person name="Shenoy N."/>
            <person name="Sisk P."/>
            <person name="Stolte C."/>
            <person name="Sykes S."/>
            <person name="Thomson T."/>
            <person name="Walk T."/>
            <person name="White J."/>
            <person name="Yandava C."/>
            <person name="Burger G."/>
            <person name="Gray M.W."/>
            <person name="Holland P.W.H."/>
            <person name="King N."/>
            <person name="Lang F.B.F."/>
            <person name="Roger A.J."/>
            <person name="Ruiz-Trillo I."/>
            <person name="Lander E."/>
            <person name="Nusbaum C."/>
        </authorList>
    </citation>
    <scope>NUCLEOTIDE SEQUENCE [LARGE SCALE GENOMIC DNA]</scope>
    <source>
        <strain evidence="1 2">DAOM BR117</strain>
    </source>
</reference>
<sequence length="150" mass="16506">MVRVCQGKATTAFVMKPSGGEDKNRDLFVVEELFHITRGNLQAGRDGLVRVRFNDPSVAHTEDDLLPAVKKGAECAVNVLRKHMPSLNVVARVDFALADDYMGCLLNEVQGLSESTFFMQMSAYPLKNSLARALEAWVLATVKGNTKYTA</sequence>
<dbReference type="Proteomes" id="UP000053201">
    <property type="component" value="Unassembled WGS sequence"/>
</dbReference>
<proteinExistence type="predicted"/>